<organism evidence="4 5">
    <name type="scientific">Aquimonas voraii</name>
    <dbReference type="NCBI Taxonomy" id="265719"/>
    <lineage>
        <taxon>Bacteria</taxon>
        <taxon>Pseudomonadati</taxon>
        <taxon>Pseudomonadota</taxon>
        <taxon>Gammaproteobacteria</taxon>
        <taxon>Lysobacterales</taxon>
        <taxon>Lysobacteraceae</taxon>
        <taxon>Aquimonas</taxon>
    </lineage>
</organism>
<keyword evidence="1 2" id="KW-0732">Signal</keyword>
<reference evidence="4 5" key="1">
    <citation type="submission" date="2016-10" db="EMBL/GenBank/DDBJ databases">
        <authorList>
            <person name="de Groot N.N."/>
        </authorList>
    </citation>
    <scope>NUCLEOTIDE SEQUENCE [LARGE SCALE GENOMIC DNA]</scope>
    <source>
        <strain evidence="4 5">DSM 16957</strain>
    </source>
</reference>
<evidence type="ECO:0000313" key="4">
    <source>
        <dbReference type="EMBL" id="SDD59150.1"/>
    </source>
</evidence>
<dbReference type="InterPro" id="IPR023614">
    <property type="entry name" value="Porin_dom_sf"/>
</dbReference>
<dbReference type="OrthoDB" id="5974338at2"/>
<dbReference type="InterPro" id="IPR011250">
    <property type="entry name" value="OMP/PagP_B-barrel"/>
</dbReference>
<dbReference type="AlphaFoldDB" id="A0A1G6VZK1"/>
<keyword evidence="5" id="KW-1185">Reference proteome</keyword>
<dbReference type="RefSeq" id="WP_091241637.1">
    <property type="nucleotide sequence ID" value="NZ_FNAG01000004.1"/>
</dbReference>
<evidence type="ECO:0000259" key="3">
    <source>
        <dbReference type="Pfam" id="PF13505"/>
    </source>
</evidence>
<accession>A0A1G6VZK1</accession>
<evidence type="ECO:0000256" key="1">
    <source>
        <dbReference type="ARBA" id="ARBA00022729"/>
    </source>
</evidence>
<dbReference type="EMBL" id="FNAG01000004">
    <property type="protein sequence ID" value="SDD59150.1"/>
    <property type="molecule type" value="Genomic_DNA"/>
</dbReference>
<gene>
    <name evidence="4" type="ORF">SAMN04488509_10449</name>
</gene>
<dbReference type="Proteomes" id="UP000199603">
    <property type="component" value="Unassembled WGS sequence"/>
</dbReference>
<sequence>MTTRQRMIALAVALALGASAAASAQDIGFNYIEGGIVGGFVNDVEGAGTFTGSGTPLELEADAGGGLFVGGAWEFGENMHVFGEYSNAGQELEVRGGPETIDGEFDVVRWRIGVGYAHALSPRTSLYGRLSFDSAELKNLEVANFRFPADGAEDGFGSEVGVIWAASPSVHLQGHARYTSVGDVASEGSDVFDADVLVGLSGRWYVRPNVAVFAGYELGKITTLSVGARYAF</sequence>
<dbReference type="Pfam" id="PF13505">
    <property type="entry name" value="OMP_b-brl"/>
    <property type="match status" value="1"/>
</dbReference>
<protein>
    <submittedName>
        <fullName evidence="4">Outer membrane protein beta-barrel domain-containing protein</fullName>
    </submittedName>
</protein>
<dbReference type="Gene3D" id="2.40.160.10">
    <property type="entry name" value="Porin"/>
    <property type="match status" value="1"/>
</dbReference>
<feature type="chain" id="PRO_5011746697" evidence="2">
    <location>
        <begin position="25"/>
        <end position="232"/>
    </location>
</feature>
<feature type="signal peptide" evidence="2">
    <location>
        <begin position="1"/>
        <end position="24"/>
    </location>
</feature>
<proteinExistence type="predicted"/>
<evidence type="ECO:0000313" key="5">
    <source>
        <dbReference type="Proteomes" id="UP000199603"/>
    </source>
</evidence>
<dbReference type="SUPFAM" id="SSF56925">
    <property type="entry name" value="OMPA-like"/>
    <property type="match status" value="1"/>
</dbReference>
<feature type="domain" description="Outer membrane protein beta-barrel" evidence="3">
    <location>
        <begin position="9"/>
        <end position="200"/>
    </location>
</feature>
<dbReference type="InterPro" id="IPR027385">
    <property type="entry name" value="Beta-barrel_OMP"/>
</dbReference>
<name>A0A1G6VZK1_9GAMM</name>
<evidence type="ECO:0000256" key="2">
    <source>
        <dbReference type="SAM" id="SignalP"/>
    </source>
</evidence>